<comment type="function">
    <text evidence="7">Releases the N-terminal proline from various substrates.</text>
</comment>
<evidence type="ECO:0000256" key="5">
    <source>
        <dbReference type="ARBA" id="ARBA00022801"/>
    </source>
</evidence>
<dbReference type="InterPro" id="IPR000073">
    <property type="entry name" value="AB_hydrolase_1"/>
</dbReference>
<dbReference type="InterPro" id="IPR005945">
    <property type="entry name" value="Pro_imino_pep"/>
</dbReference>
<evidence type="ECO:0000256" key="4">
    <source>
        <dbReference type="ARBA" id="ARBA00021843"/>
    </source>
</evidence>
<dbReference type="Proteomes" id="UP000269097">
    <property type="component" value="Chromosome"/>
</dbReference>
<keyword evidence="7" id="KW-0031">Aminopeptidase</keyword>
<dbReference type="PANTHER" id="PTHR43798:SF33">
    <property type="entry name" value="HYDROLASE, PUTATIVE (AFU_ORTHOLOGUE AFUA_2G14860)-RELATED"/>
    <property type="match status" value="1"/>
</dbReference>
<reference evidence="10 11" key="1">
    <citation type="submission" date="2018-10" db="EMBL/GenBank/DDBJ databases">
        <title>Genome Sequence of Cohnella sp.</title>
        <authorList>
            <person name="Srinivasan S."/>
            <person name="Kim M.K."/>
        </authorList>
    </citation>
    <scope>NUCLEOTIDE SEQUENCE [LARGE SCALE GENOMIC DNA]</scope>
    <source>
        <strain evidence="10 11">18JY8-7</strain>
    </source>
</reference>
<evidence type="ECO:0000256" key="7">
    <source>
        <dbReference type="PIRNR" id="PIRNR005539"/>
    </source>
</evidence>
<dbReference type="InterPro" id="IPR050266">
    <property type="entry name" value="AB_hydrolase_sf"/>
</dbReference>
<proteinExistence type="inferred from homology"/>
<sequence length="298" mass="33871">MNVKEGHIKVPGGRVWYVCMGAWGESEGKPLLVLHGGPGNTHGPLKSVLGALSESRPVIFYDQLGSGYSDRPEDPSFWHTERFVEELVCVRDALKLDEFHLFGHSWGTMLAASYLTERRPAGVLSAIFSSPCLSARRWKEDADRYLEQLPEDVRTTIAFHEEQGTTGSEAYQEAMKDYYRRHVCRLDPWPEVMAEARPLANKDIYLQMWGPSEFFSTGSLKTYDITDRLPEVSVPSLFLCGRYDEASPDSTRYYQSLVPNSEGHVFDNSSHVAYLEETREYLQVVKEFLNKVEGTARE</sequence>
<dbReference type="GO" id="GO:0004177">
    <property type="term" value="F:aminopeptidase activity"/>
    <property type="evidence" value="ECO:0007669"/>
    <property type="project" value="UniProtKB-KW"/>
</dbReference>
<evidence type="ECO:0000259" key="9">
    <source>
        <dbReference type="Pfam" id="PF00561"/>
    </source>
</evidence>
<dbReference type="EC" id="3.4.11.5" evidence="3 7"/>
<dbReference type="AlphaFoldDB" id="A0A3G3JXI7"/>
<evidence type="ECO:0000256" key="1">
    <source>
        <dbReference type="ARBA" id="ARBA00001585"/>
    </source>
</evidence>
<feature type="active site" evidence="8">
    <location>
        <position position="244"/>
    </location>
</feature>
<keyword evidence="5 7" id="KW-0378">Hydrolase</keyword>
<dbReference type="EMBL" id="CP033433">
    <property type="protein sequence ID" value="AYQ72956.1"/>
    <property type="molecule type" value="Genomic_DNA"/>
</dbReference>
<name>A0A3G3JXI7_9BACL</name>
<dbReference type="Pfam" id="PF00561">
    <property type="entry name" value="Abhydrolase_1"/>
    <property type="match status" value="1"/>
</dbReference>
<evidence type="ECO:0000256" key="8">
    <source>
        <dbReference type="PIRSR" id="PIRSR005539-1"/>
    </source>
</evidence>
<evidence type="ECO:0000256" key="6">
    <source>
        <dbReference type="ARBA" id="ARBA00029605"/>
    </source>
</evidence>
<keyword evidence="7" id="KW-0645">Protease</keyword>
<dbReference type="InterPro" id="IPR002410">
    <property type="entry name" value="Peptidase_S33"/>
</dbReference>
<dbReference type="Gene3D" id="3.40.50.1820">
    <property type="entry name" value="alpha/beta hydrolase"/>
    <property type="match status" value="1"/>
</dbReference>
<dbReference type="PIRSF" id="PIRSF005539">
    <property type="entry name" value="Pept_S33_TRI_F1"/>
    <property type="match status" value="1"/>
</dbReference>
<comment type="similarity">
    <text evidence="2 7">Belongs to the peptidase S33 family.</text>
</comment>
<dbReference type="PANTHER" id="PTHR43798">
    <property type="entry name" value="MONOACYLGLYCEROL LIPASE"/>
    <property type="match status" value="1"/>
</dbReference>
<dbReference type="GO" id="GO:0016020">
    <property type="term" value="C:membrane"/>
    <property type="evidence" value="ECO:0007669"/>
    <property type="project" value="TreeGrafter"/>
</dbReference>
<feature type="domain" description="AB hydrolase-1" evidence="9">
    <location>
        <begin position="29"/>
        <end position="277"/>
    </location>
</feature>
<dbReference type="RefSeq" id="WP_123041038.1">
    <property type="nucleotide sequence ID" value="NZ_CP033433.1"/>
</dbReference>
<comment type="catalytic activity">
    <reaction evidence="1 7">
        <text>Release of N-terminal proline from a peptide.</text>
        <dbReference type="EC" id="3.4.11.5"/>
    </reaction>
</comment>
<dbReference type="NCBIfam" id="TIGR01250">
    <property type="entry name" value="pro_imino_pep_2"/>
    <property type="match status" value="1"/>
</dbReference>
<feature type="active site" description="Proton donor" evidence="8">
    <location>
        <position position="271"/>
    </location>
</feature>
<dbReference type="SUPFAM" id="SSF53474">
    <property type="entry name" value="alpha/beta-Hydrolases"/>
    <property type="match status" value="1"/>
</dbReference>
<protein>
    <recommendedName>
        <fullName evidence="4 7">Proline iminopeptidase</fullName>
        <shortName evidence="7">PIP</shortName>
        <ecNumber evidence="3 7">3.4.11.5</ecNumber>
    </recommendedName>
    <alternativeName>
        <fullName evidence="6 7">Prolyl aminopeptidase</fullName>
    </alternativeName>
</protein>
<dbReference type="PRINTS" id="PR00793">
    <property type="entry name" value="PROAMNOPTASE"/>
</dbReference>
<evidence type="ECO:0000313" key="11">
    <source>
        <dbReference type="Proteomes" id="UP000269097"/>
    </source>
</evidence>
<dbReference type="KEGG" id="coh:EAV92_10510"/>
<evidence type="ECO:0000256" key="3">
    <source>
        <dbReference type="ARBA" id="ARBA00012568"/>
    </source>
</evidence>
<dbReference type="GO" id="GO:0006508">
    <property type="term" value="P:proteolysis"/>
    <property type="evidence" value="ECO:0007669"/>
    <property type="project" value="UniProtKB-KW"/>
</dbReference>
<evidence type="ECO:0000256" key="2">
    <source>
        <dbReference type="ARBA" id="ARBA00010088"/>
    </source>
</evidence>
<dbReference type="InterPro" id="IPR029058">
    <property type="entry name" value="AB_hydrolase_fold"/>
</dbReference>
<organism evidence="10 11">
    <name type="scientific">Cohnella candidum</name>
    <dbReference type="NCBI Taxonomy" id="2674991"/>
    <lineage>
        <taxon>Bacteria</taxon>
        <taxon>Bacillati</taxon>
        <taxon>Bacillota</taxon>
        <taxon>Bacilli</taxon>
        <taxon>Bacillales</taxon>
        <taxon>Paenibacillaceae</taxon>
        <taxon>Cohnella</taxon>
    </lineage>
</organism>
<gene>
    <name evidence="10" type="ORF">EAV92_10510</name>
</gene>
<accession>A0A3G3JXI7</accession>
<feature type="active site" description="Nucleophile" evidence="8">
    <location>
        <position position="105"/>
    </location>
</feature>
<evidence type="ECO:0000313" key="10">
    <source>
        <dbReference type="EMBL" id="AYQ72956.1"/>
    </source>
</evidence>
<keyword evidence="11" id="KW-1185">Reference proteome</keyword>